<feature type="compositionally biased region" description="Low complexity" evidence="1">
    <location>
        <begin position="112"/>
        <end position="125"/>
    </location>
</feature>
<reference evidence="3" key="2">
    <citation type="submission" date="2016-04" db="EMBL/GenBank/DDBJ databases">
        <authorList>
            <person name="Evans L.H."/>
            <person name="Alamgir A."/>
            <person name="Owens N."/>
            <person name="Weber N.D."/>
            <person name="Virtaneva K."/>
            <person name="Barbian K."/>
            <person name="Babar A."/>
            <person name="Rosenke K."/>
        </authorList>
    </citation>
    <scope>NUCLEOTIDE SEQUENCE</scope>
    <source>
        <strain evidence="3">UB2112</strain>
    </source>
</reference>
<dbReference type="EMBL" id="ULHB01000027">
    <property type="protein sequence ID" value="SYW77752.1"/>
    <property type="molecule type" value="Genomic_DNA"/>
</dbReference>
<gene>
    <name evidence="4" type="ORF">UBRO2_01944</name>
    <name evidence="3" type="ORF">UBRO_07669</name>
</gene>
<evidence type="ECO:0000313" key="3">
    <source>
        <dbReference type="EMBL" id="SAM85098.1"/>
    </source>
</evidence>
<keyword evidence="6" id="KW-1185">Reference proteome</keyword>
<dbReference type="Proteomes" id="UP000179920">
    <property type="component" value="Chromosome XVI"/>
</dbReference>
<dbReference type="Proteomes" id="UP000658997">
    <property type="component" value="Unassembled WGS sequence"/>
</dbReference>
<feature type="compositionally biased region" description="Basic and acidic residues" evidence="1">
    <location>
        <begin position="201"/>
        <end position="212"/>
    </location>
</feature>
<name>A0A1K0GAT6_9BASI</name>
<organism evidence="3 5">
    <name type="scientific">Ustilago bromivora</name>
    <dbReference type="NCBI Taxonomy" id="307758"/>
    <lineage>
        <taxon>Eukaryota</taxon>
        <taxon>Fungi</taxon>
        <taxon>Dikarya</taxon>
        <taxon>Basidiomycota</taxon>
        <taxon>Ustilaginomycotina</taxon>
        <taxon>Ustilaginomycetes</taxon>
        <taxon>Ustilaginales</taxon>
        <taxon>Ustilaginaceae</taxon>
        <taxon>Ustilago</taxon>
    </lineage>
</organism>
<feature type="region of interest" description="Disordered" evidence="1">
    <location>
        <begin position="1"/>
        <end position="219"/>
    </location>
</feature>
<dbReference type="SUPFAM" id="SSF101931">
    <property type="entry name" value="Pym (Within the bgcn gene intron protein, WIBG), N-terminal domain"/>
    <property type="match status" value="1"/>
</dbReference>
<dbReference type="EMBL" id="LT558132">
    <property type="protein sequence ID" value="SAM85098.1"/>
    <property type="molecule type" value="Genomic_DNA"/>
</dbReference>
<feature type="compositionally biased region" description="Low complexity" evidence="1">
    <location>
        <begin position="76"/>
        <end position="98"/>
    </location>
</feature>
<evidence type="ECO:0000313" key="4">
    <source>
        <dbReference type="EMBL" id="SYW77752.1"/>
    </source>
</evidence>
<feature type="compositionally biased region" description="Basic and acidic residues" evidence="1">
    <location>
        <begin position="53"/>
        <end position="70"/>
    </location>
</feature>
<reference evidence="4" key="3">
    <citation type="submission" date="2018-08" db="EMBL/GenBank/DDBJ databases">
        <authorList>
            <person name="Guldener U."/>
        </authorList>
    </citation>
    <scope>NUCLEOTIDE SEQUENCE</scope>
    <source>
        <strain evidence="4">UB2</strain>
    </source>
</reference>
<dbReference type="OrthoDB" id="21625at2759"/>
<feature type="domain" description="WIBG Mago-binding" evidence="2">
    <location>
        <begin position="24"/>
        <end position="50"/>
    </location>
</feature>
<dbReference type="Pfam" id="PF09282">
    <property type="entry name" value="Mago-bind"/>
    <property type="match status" value="1"/>
</dbReference>
<dbReference type="GO" id="GO:0003723">
    <property type="term" value="F:RNA binding"/>
    <property type="evidence" value="ECO:0007669"/>
    <property type="project" value="TreeGrafter"/>
</dbReference>
<dbReference type="GO" id="GO:0005737">
    <property type="term" value="C:cytoplasm"/>
    <property type="evidence" value="ECO:0007669"/>
    <property type="project" value="TreeGrafter"/>
</dbReference>
<dbReference type="InterPro" id="IPR039333">
    <property type="entry name" value="PYM1"/>
</dbReference>
<sequence>MTVASTSAEPKSTASGIVERADTQQRVIPESRRADGSIRKERKVRPGFTPAEDVARYRPAGAREAEEARKRGIPGSSAAVAATSSSSTTSHPSRSLKSGNIGNCDTHGTPWRSSTARAAPPSAHSVPTSRPRGNFAPLEPAPARRTTNEAPSKNNTANQLEAFHSDTRSWRNSRLRKQNPSEEKKEETAAVLDTWDQEEPGSDKGTEREQSSKRAQTLTDDLAAELDSLSINVL</sequence>
<accession>A0A1K0GAT6</accession>
<evidence type="ECO:0000313" key="6">
    <source>
        <dbReference type="Proteomes" id="UP000658997"/>
    </source>
</evidence>
<feature type="compositionally biased region" description="Polar residues" evidence="1">
    <location>
        <begin position="148"/>
        <end position="159"/>
    </location>
</feature>
<evidence type="ECO:0000259" key="2">
    <source>
        <dbReference type="SMART" id="SM01273"/>
    </source>
</evidence>
<dbReference type="PANTHER" id="PTHR22959">
    <property type="entry name" value="PYM PROTEIN"/>
    <property type="match status" value="1"/>
</dbReference>
<proteinExistence type="predicted"/>
<reference evidence="5" key="1">
    <citation type="submission" date="2016-04" db="EMBL/GenBank/DDBJ databases">
        <authorList>
            <person name="Guldener U."/>
            <person name="Guldener U."/>
        </authorList>
    </citation>
    <scope>NUCLEOTIDE SEQUENCE [LARGE SCALE GENOMIC DNA]</scope>
    <source>
        <strain evidence="5">UB2112</strain>
    </source>
</reference>
<dbReference type="GO" id="GO:0035145">
    <property type="term" value="C:exon-exon junction complex"/>
    <property type="evidence" value="ECO:0007669"/>
    <property type="project" value="TreeGrafter"/>
</dbReference>
<dbReference type="PANTHER" id="PTHR22959:SF0">
    <property type="entry name" value="PARTNER OF Y14 AND MAGO"/>
    <property type="match status" value="1"/>
</dbReference>
<dbReference type="InterPro" id="IPR015362">
    <property type="entry name" value="WIBG_mago-bd"/>
</dbReference>
<feature type="compositionally biased region" description="Polar residues" evidence="1">
    <location>
        <begin position="1"/>
        <end position="15"/>
    </location>
</feature>
<feature type="compositionally biased region" description="Basic and acidic residues" evidence="1">
    <location>
        <begin position="179"/>
        <end position="188"/>
    </location>
</feature>
<feature type="compositionally biased region" description="Basic and acidic residues" evidence="1">
    <location>
        <begin position="19"/>
        <end position="39"/>
    </location>
</feature>
<dbReference type="GO" id="GO:1903259">
    <property type="term" value="P:exon-exon junction complex disassembly"/>
    <property type="evidence" value="ECO:0007669"/>
    <property type="project" value="InterPro"/>
</dbReference>
<dbReference type="InterPro" id="IPR036348">
    <property type="entry name" value="WIBG_N_sf"/>
</dbReference>
<dbReference type="SMART" id="SM01273">
    <property type="entry name" value="Mago-bind"/>
    <property type="match status" value="1"/>
</dbReference>
<protein>
    <recommendedName>
        <fullName evidence="2">WIBG Mago-binding domain-containing protein</fullName>
    </recommendedName>
</protein>
<evidence type="ECO:0000313" key="5">
    <source>
        <dbReference type="Proteomes" id="UP000179920"/>
    </source>
</evidence>
<dbReference type="AlphaFoldDB" id="A0A1K0GAT6"/>
<evidence type="ECO:0000256" key="1">
    <source>
        <dbReference type="SAM" id="MobiDB-lite"/>
    </source>
</evidence>